<protein>
    <submittedName>
        <fullName evidence="1">Uncharacterized protein</fullName>
    </submittedName>
</protein>
<sequence>MFRHSRDYVSLFESLPLVKMAGRPKKREAARNNQRYQIDDAAFANRLWLDTGLQAALLDEEMAQLWGGELVGLNEKIPPSRGRSVLSGGPYDPDPDPLLGLLAPTAPPPALAGVVFVFGGTLAGGARGGGAGPMGRGAS</sequence>
<gene>
    <name evidence="1" type="ORF">P8C59_009514</name>
</gene>
<reference evidence="1" key="1">
    <citation type="journal article" date="2023" name="Mol. Plant Microbe Interact.">
        <title>Elucidating the Obligate Nature and Biological Capacity of an Invasive Fungal Corn Pathogen.</title>
        <authorList>
            <person name="MacCready J.S."/>
            <person name="Roggenkamp E.M."/>
            <person name="Gdanetz K."/>
            <person name="Chilvers M.I."/>
        </authorList>
    </citation>
    <scope>NUCLEOTIDE SEQUENCE</scope>
    <source>
        <strain evidence="1">PM02</strain>
    </source>
</reference>
<accession>A0AAD9IE36</accession>
<dbReference type="AlphaFoldDB" id="A0AAD9IE36"/>
<evidence type="ECO:0000313" key="2">
    <source>
        <dbReference type="Proteomes" id="UP001217918"/>
    </source>
</evidence>
<dbReference type="Proteomes" id="UP001217918">
    <property type="component" value="Unassembled WGS sequence"/>
</dbReference>
<name>A0AAD9IE36_9PEZI</name>
<evidence type="ECO:0000313" key="1">
    <source>
        <dbReference type="EMBL" id="KAK2075385.1"/>
    </source>
</evidence>
<comment type="caution">
    <text evidence="1">The sequence shown here is derived from an EMBL/GenBank/DDBJ whole genome shotgun (WGS) entry which is preliminary data.</text>
</comment>
<organism evidence="1 2">
    <name type="scientific">Phyllachora maydis</name>
    <dbReference type="NCBI Taxonomy" id="1825666"/>
    <lineage>
        <taxon>Eukaryota</taxon>
        <taxon>Fungi</taxon>
        <taxon>Dikarya</taxon>
        <taxon>Ascomycota</taxon>
        <taxon>Pezizomycotina</taxon>
        <taxon>Sordariomycetes</taxon>
        <taxon>Sordariomycetidae</taxon>
        <taxon>Phyllachorales</taxon>
        <taxon>Phyllachoraceae</taxon>
        <taxon>Phyllachora</taxon>
    </lineage>
</organism>
<proteinExistence type="predicted"/>
<dbReference type="EMBL" id="JAQQPM010000009">
    <property type="protein sequence ID" value="KAK2075385.1"/>
    <property type="molecule type" value="Genomic_DNA"/>
</dbReference>
<keyword evidence="2" id="KW-1185">Reference proteome</keyword>